<dbReference type="PANTHER" id="PTHR21666:SF285">
    <property type="entry name" value="M23 FAMILY METALLOPEPTIDASE"/>
    <property type="match status" value="1"/>
</dbReference>
<accession>A0A4Q6XP91</accession>
<evidence type="ECO:0000313" key="3">
    <source>
        <dbReference type="Proteomes" id="UP000292085"/>
    </source>
</evidence>
<comment type="caution">
    <text evidence="2">The sequence shown here is derived from an EMBL/GenBank/DDBJ whole genome shotgun (WGS) entry which is preliminary data.</text>
</comment>
<proteinExistence type="predicted"/>
<dbReference type="FunFam" id="2.70.70.10:FF:000019">
    <property type="entry name" value="M23 family peptidase"/>
    <property type="match status" value="1"/>
</dbReference>
<dbReference type="InterPro" id="IPR050570">
    <property type="entry name" value="Cell_wall_metabolism_enzyme"/>
</dbReference>
<evidence type="ECO:0000259" key="1">
    <source>
        <dbReference type="Pfam" id="PF01551"/>
    </source>
</evidence>
<dbReference type="InterPro" id="IPR016047">
    <property type="entry name" value="M23ase_b-sheet_dom"/>
</dbReference>
<organism evidence="2 3">
    <name type="scientific">Sphingomonas populi</name>
    <dbReference type="NCBI Taxonomy" id="2484750"/>
    <lineage>
        <taxon>Bacteria</taxon>
        <taxon>Pseudomonadati</taxon>
        <taxon>Pseudomonadota</taxon>
        <taxon>Alphaproteobacteria</taxon>
        <taxon>Sphingomonadales</taxon>
        <taxon>Sphingomonadaceae</taxon>
        <taxon>Sphingomonas</taxon>
    </lineage>
</organism>
<protein>
    <submittedName>
        <fullName evidence="2">M23 family metallopeptidase</fullName>
    </submittedName>
</protein>
<dbReference type="GO" id="GO:0004222">
    <property type="term" value="F:metalloendopeptidase activity"/>
    <property type="evidence" value="ECO:0007669"/>
    <property type="project" value="TreeGrafter"/>
</dbReference>
<gene>
    <name evidence="2" type="ORF">EWE75_22975</name>
</gene>
<dbReference type="InterPro" id="IPR011055">
    <property type="entry name" value="Dup_hybrid_motif"/>
</dbReference>
<dbReference type="AlphaFoldDB" id="A0A4Q6XP91"/>
<evidence type="ECO:0000313" key="2">
    <source>
        <dbReference type="EMBL" id="RZF59202.1"/>
    </source>
</evidence>
<reference evidence="2 3" key="1">
    <citation type="submission" date="2019-02" db="EMBL/GenBank/DDBJ databases">
        <authorList>
            <person name="Li Y."/>
        </authorList>
    </citation>
    <scope>NUCLEOTIDE SEQUENCE [LARGE SCALE GENOMIC DNA]</scope>
    <source>
        <strain evidence="2 3">3-7</strain>
    </source>
</reference>
<dbReference type="PANTHER" id="PTHR21666">
    <property type="entry name" value="PEPTIDASE-RELATED"/>
    <property type="match status" value="1"/>
</dbReference>
<dbReference type="Gene3D" id="2.70.70.10">
    <property type="entry name" value="Glucose Permease (Domain IIA)"/>
    <property type="match status" value="1"/>
</dbReference>
<name>A0A4Q6XP91_9SPHN</name>
<feature type="domain" description="M23ase beta-sheet core" evidence="1">
    <location>
        <begin position="250"/>
        <end position="346"/>
    </location>
</feature>
<dbReference type="SUPFAM" id="SSF51261">
    <property type="entry name" value="Duplicated hybrid motif"/>
    <property type="match status" value="1"/>
</dbReference>
<dbReference type="EMBL" id="SGIS01000074">
    <property type="protein sequence ID" value="RZF59202.1"/>
    <property type="molecule type" value="Genomic_DNA"/>
</dbReference>
<dbReference type="OrthoDB" id="9815245at2"/>
<keyword evidence="3" id="KW-1185">Reference proteome</keyword>
<sequence length="356" mass="37611">MRRVPAGSLRPFLFSRAGGSPEPQEPHIVALPGSGVPLSRENSIRFTLGAFRKYPAFTGSATVALLLLGSCATVPRYPSIPPAPATPVARSPSVPPPRPSGPVRFSYTGSVIQGGLVIGTAPAGATLVTVNGASVPVARDGRFVFGFDRDAGPITTLVATLDDGRQVRDQLNVAPRNWDISRLASLPKYPVPAPEFARIRPTELAQIAAARALKTDAQGWRQAFMWPTTGRISTLFGSQRIYKNGEAGAYHSGLDIAKPTGTVVLAPADGVVILAADHPFTLEGNLLMIDHGMGLNTAFLHLSRIDVRVGDHVRRGQPVALSGATGRATGPHLHWAIRWQGAKLDPLLVAGPMAAH</sequence>
<dbReference type="Pfam" id="PF01551">
    <property type="entry name" value="Peptidase_M23"/>
    <property type="match status" value="1"/>
</dbReference>
<dbReference type="Proteomes" id="UP000292085">
    <property type="component" value="Unassembled WGS sequence"/>
</dbReference>
<dbReference type="CDD" id="cd12797">
    <property type="entry name" value="M23_peptidase"/>
    <property type="match status" value="1"/>
</dbReference>